<evidence type="ECO:0008006" key="4">
    <source>
        <dbReference type="Google" id="ProtNLM"/>
    </source>
</evidence>
<feature type="compositionally biased region" description="Polar residues" evidence="1">
    <location>
        <begin position="231"/>
        <end position="242"/>
    </location>
</feature>
<dbReference type="HOGENOM" id="CLU_066670_0_0_1"/>
<comment type="caution">
    <text evidence="2">The sequence shown here is derived from an EMBL/GenBank/DDBJ whole genome shotgun (WGS) entry which is preliminary data.</text>
</comment>
<evidence type="ECO:0000313" key="3">
    <source>
        <dbReference type="Proteomes" id="UP000019478"/>
    </source>
</evidence>
<keyword evidence="3" id="KW-1185">Reference proteome</keyword>
<proteinExistence type="predicted"/>
<accession>W9XQP3</accession>
<dbReference type="Proteomes" id="UP000019478">
    <property type="component" value="Unassembled WGS sequence"/>
</dbReference>
<dbReference type="OrthoDB" id="4115494at2759"/>
<sequence length="268" mass="30024">MAQPLPLASLSATKLRALKTSETIVILYKQTADAEPLILCEAFPKAVATTFSTKWKLDFPPINKMKVADLQKPARKSVSVVGGRFNIHKAILGWMLSCCNGKGIQRFPYPTHKAFTYLYLARACAAIIGCEYLEQEVSKAMERMAHTQIHSEDVRALYLLTPPDNDMKKFLAEHVASRIWEKRLKAKGAYTTLREEIPEFNKAIDDILHGKKEEREKEKLPRAANDKSILASHNQAWRSNKAQGCRGEMGQGKTPKLKGEAVKTASVE</sequence>
<protein>
    <recommendedName>
        <fullName evidence="4">BTB domain-containing protein</fullName>
    </recommendedName>
</protein>
<evidence type="ECO:0000313" key="2">
    <source>
        <dbReference type="EMBL" id="EXJ82538.1"/>
    </source>
</evidence>
<gene>
    <name evidence="2" type="ORF">A1O3_06351</name>
</gene>
<evidence type="ECO:0000256" key="1">
    <source>
        <dbReference type="SAM" id="MobiDB-lite"/>
    </source>
</evidence>
<reference evidence="2 3" key="1">
    <citation type="submission" date="2013-03" db="EMBL/GenBank/DDBJ databases">
        <title>The Genome Sequence of Capronia epimyces CBS 606.96.</title>
        <authorList>
            <consortium name="The Broad Institute Genomics Platform"/>
            <person name="Cuomo C."/>
            <person name="de Hoog S."/>
            <person name="Gorbushina A."/>
            <person name="Walker B."/>
            <person name="Young S.K."/>
            <person name="Zeng Q."/>
            <person name="Gargeya S."/>
            <person name="Fitzgerald M."/>
            <person name="Haas B."/>
            <person name="Abouelleil A."/>
            <person name="Allen A.W."/>
            <person name="Alvarado L."/>
            <person name="Arachchi H.M."/>
            <person name="Berlin A.M."/>
            <person name="Chapman S.B."/>
            <person name="Gainer-Dewar J."/>
            <person name="Goldberg J."/>
            <person name="Griggs A."/>
            <person name="Gujja S."/>
            <person name="Hansen M."/>
            <person name="Howarth C."/>
            <person name="Imamovic A."/>
            <person name="Ireland A."/>
            <person name="Larimer J."/>
            <person name="McCowan C."/>
            <person name="Murphy C."/>
            <person name="Pearson M."/>
            <person name="Poon T.W."/>
            <person name="Priest M."/>
            <person name="Roberts A."/>
            <person name="Saif S."/>
            <person name="Shea T."/>
            <person name="Sisk P."/>
            <person name="Sykes S."/>
            <person name="Wortman J."/>
            <person name="Nusbaum C."/>
            <person name="Birren B."/>
        </authorList>
    </citation>
    <scope>NUCLEOTIDE SEQUENCE [LARGE SCALE GENOMIC DNA]</scope>
    <source>
        <strain evidence="2 3">CBS 606.96</strain>
    </source>
</reference>
<dbReference type="EMBL" id="AMGY01000005">
    <property type="protein sequence ID" value="EXJ82538.1"/>
    <property type="molecule type" value="Genomic_DNA"/>
</dbReference>
<feature type="region of interest" description="Disordered" evidence="1">
    <location>
        <begin position="213"/>
        <end position="268"/>
    </location>
</feature>
<dbReference type="eggNOG" id="ENOG502RQVS">
    <property type="taxonomic scope" value="Eukaryota"/>
</dbReference>
<name>W9XQP3_9EURO</name>
<dbReference type="AlphaFoldDB" id="W9XQP3"/>
<dbReference type="GeneID" id="19170461"/>
<dbReference type="RefSeq" id="XP_007734661.1">
    <property type="nucleotide sequence ID" value="XM_007736471.1"/>
</dbReference>
<organism evidence="2 3">
    <name type="scientific">Capronia epimyces CBS 606.96</name>
    <dbReference type="NCBI Taxonomy" id="1182542"/>
    <lineage>
        <taxon>Eukaryota</taxon>
        <taxon>Fungi</taxon>
        <taxon>Dikarya</taxon>
        <taxon>Ascomycota</taxon>
        <taxon>Pezizomycotina</taxon>
        <taxon>Eurotiomycetes</taxon>
        <taxon>Chaetothyriomycetidae</taxon>
        <taxon>Chaetothyriales</taxon>
        <taxon>Herpotrichiellaceae</taxon>
        <taxon>Capronia</taxon>
    </lineage>
</organism>
<feature type="compositionally biased region" description="Basic and acidic residues" evidence="1">
    <location>
        <begin position="213"/>
        <end position="225"/>
    </location>
</feature>